<feature type="region of interest" description="Disordered" evidence="1">
    <location>
        <begin position="84"/>
        <end position="123"/>
    </location>
</feature>
<proteinExistence type="predicted"/>
<dbReference type="Gramene" id="mRNA:HanXRQr2_Chr05g0201841">
    <property type="protein sequence ID" value="mRNA:HanXRQr2_Chr05g0201841"/>
    <property type="gene ID" value="HanXRQr2_Chr05g0201841"/>
</dbReference>
<feature type="compositionally biased region" description="Basic and acidic residues" evidence="1">
    <location>
        <begin position="84"/>
        <end position="115"/>
    </location>
</feature>
<dbReference type="EMBL" id="MNCJ02000320">
    <property type="protein sequence ID" value="KAF5804837.1"/>
    <property type="molecule type" value="Genomic_DNA"/>
</dbReference>
<comment type="caution">
    <text evidence="2">The sequence shown here is derived from an EMBL/GenBank/DDBJ whole genome shotgun (WGS) entry which is preliminary data.</text>
</comment>
<accession>A0A9K3IY11</accession>
<keyword evidence="3" id="KW-1185">Reference proteome</keyword>
<dbReference type="Proteomes" id="UP000215914">
    <property type="component" value="Unassembled WGS sequence"/>
</dbReference>
<protein>
    <recommendedName>
        <fullName evidence="4">Tropomyosin</fullName>
    </recommendedName>
</protein>
<evidence type="ECO:0000313" key="3">
    <source>
        <dbReference type="Proteomes" id="UP000215914"/>
    </source>
</evidence>
<organism evidence="2 3">
    <name type="scientific">Helianthus annuus</name>
    <name type="common">Common sunflower</name>
    <dbReference type="NCBI Taxonomy" id="4232"/>
    <lineage>
        <taxon>Eukaryota</taxon>
        <taxon>Viridiplantae</taxon>
        <taxon>Streptophyta</taxon>
        <taxon>Embryophyta</taxon>
        <taxon>Tracheophyta</taxon>
        <taxon>Spermatophyta</taxon>
        <taxon>Magnoliopsida</taxon>
        <taxon>eudicotyledons</taxon>
        <taxon>Gunneridae</taxon>
        <taxon>Pentapetalae</taxon>
        <taxon>asterids</taxon>
        <taxon>campanulids</taxon>
        <taxon>Asterales</taxon>
        <taxon>Asteraceae</taxon>
        <taxon>Asteroideae</taxon>
        <taxon>Heliantheae alliance</taxon>
        <taxon>Heliantheae</taxon>
        <taxon>Helianthus</taxon>
    </lineage>
</organism>
<evidence type="ECO:0000313" key="2">
    <source>
        <dbReference type="EMBL" id="KAF5804837.1"/>
    </source>
</evidence>
<evidence type="ECO:0000256" key="1">
    <source>
        <dbReference type="SAM" id="MobiDB-lite"/>
    </source>
</evidence>
<gene>
    <name evidence="2" type="ORF">HanXRQr2_Chr05g0201841</name>
</gene>
<dbReference type="AlphaFoldDB" id="A0A9K3IY11"/>
<sequence length="145" mass="16606">MGLRNVINNLKAETEKLKKQDAEIKRLKKEKADAEAGRDEACSHRERSEQREVRTCATLALKDKEIDELTSLLSEQEQLKAEVESATKDLELERSEKIEASHGLNETEEKLESSETARVTAESQIDPLKNDMLWMKHRRIISLCS</sequence>
<reference evidence="2" key="1">
    <citation type="journal article" date="2017" name="Nature">
        <title>The sunflower genome provides insights into oil metabolism, flowering and Asterid evolution.</title>
        <authorList>
            <person name="Badouin H."/>
            <person name="Gouzy J."/>
            <person name="Grassa C.J."/>
            <person name="Murat F."/>
            <person name="Staton S.E."/>
            <person name="Cottret L."/>
            <person name="Lelandais-Briere C."/>
            <person name="Owens G.L."/>
            <person name="Carrere S."/>
            <person name="Mayjonade B."/>
            <person name="Legrand L."/>
            <person name="Gill N."/>
            <person name="Kane N.C."/>
            <person name="Bowers J.E."/>
            <person name="Hubner S."/>
            <person name="Bellec A."/>
            <person name="Berard A."/>
            <person name="Berges H."/>
            <person name="Blanchet N."/>
            <person name="Boniface M.C."/>
            <person name="Brunel D."/>
            <person name="Catrice O."/>
            <person name="Chaidir N."/>
            <person name="Claudel C."/>
            <person name="Donnadieu C."/>
            <person name="Faraut T."/>
            <person name="Fievet G."/>
            <person name="Helmstetter N."/>
            <person name="King M."/>
            <person name="Knapp S.J."/>
            <person name="Lai Z."/>
            <person name="Le Paslier M.C."/>
            <person name="Lippi Y."/>
            <person name="Lorenzon L."/>
            <person name="Mandel J.R."/>
            <person name="Marage G."/>
            <person name="Marchand G."/>
            <person name="Marquand E."/>
            <person name="Bret-Mestries E."/>
            <person name="Morien E."/>
            <person name="Nambeesan S."/>
            <person name="Nguyen T."/>
            <person name="Pegot-Espagnet P."/>
            <person name="Pouilly N."/>
            <person name="Raftis F."/>
            <person name="Sallet E."/>
            <person name="Schiex T."/>
            <person name="Thomas J."/>
            <person name="Vandecasteele C."/>
            <person name="Vares D."/>
            <person name="Vear F."/>
            <person name="Vautrin S."/>
            <person name="Crespi M."/>
            <person name="Mangin B."/>
            <person name="Burke J.M."/>
            <person name="Salse J."/>
            <person name="Munos S."/>
            <person name="Vincourt P."/>
            <person name="Rieseberg L.H."/>
            <person name="Langlade N.B."/>
        </authorList>
    </citation>
    <scope>NUCLEOTIDE SEQUENCE</scope>
    <source>
        <tissue evidence="2">Leaves</tissue>
    </source>
</reference>
<feature type="region of interest" description="Disordered" evidence="1">
    <location>
        <begin position="27"/>
        <end position="49"/>
    </location>
</feature>
<reference evidence="2" key="2">
    <citation type="submission" date="2020-06" db="EMBL/GenBank/DDBJ databases">
        <title>Helianthus annuus Genome sequencing and assembly Release 2.</title>
        <authorList>
            <person name="Gouzy J."/>
            <person name="Langlade N."/>
            <person name="Munos S."/>
        </authorList>
    </citation>
    <scope>NUCLEOTIDE SEQUENCE</scope>
    <source>
        <tissue evidence="2">Leaves</tissue>
    </source>
</reference>
<name>A0A9K3IY11_HELAN</name>
<evidence type="ECO:0008006" key="4">
    <source>
        <dbReference type="Google" id="ProtNLM"/>
    </source>
</evidence>